<evidence type="ECO:0000256" key="1">
    <source>
        <dbReference type="SAM" id="MobiDB-lite"/>
    </source>
</evidence>
<gene>
    <name evidence="2" type="ORF">HDG41_006880</name>
</gene>
<dbReference type="AlphaFoldDB" id="A0A7W8LFP2"/>
<name>A0A7W8LFP2_9BURK</name>
<proteinExistence type="predicted"/>
<dbReference type="EMBL" id="JACHDE010000023">
    <property type="protein sequence ID" value="MBB5404784.1"/>
    <property type="molecule type" value="Genomic_DNA"/>
</dbReference>
<protein>
    <submittedName>
        <fullName evidence="2">Uncharacterized protein</fullName>
    </submittedName>
</protein>
<evidence type="ECO:0000313" key="3">
    <source>
        <dbReference type="Proteomes" id="UP000592820"/>
    </source>
</evidence>
<evidence type="ECO:0000313" key="2">
    <source>
        <dbReference type="EMBL" id="MBB5404784.1"/>
    </source>
</evidence>
<sequence>MSLRGHDAVYHRADEEDRSEAGHFANPSERTVFLDVAVAASGPARRAMRFNLAAAT</sequence>
<accession>A0A7W8LFP2</accession>
<organism evidence="2 3">
    <name type="scientific">Paraburkholderia youngii</name>
    <dbReference type="NCBI Taxonomy" id="2782701"/>
    <lineage>
        <taxon>Bacteria</taxon>
        <taxon>Pseudomonadati</taxon>
        <taxon>Pseudomonadota</taxon>
        <taxon>Betaproteobacteria</taxon>
        <taxon>Burkholderiales</taxon>
        <taxon>Burkholderiaceae</taxon>
        <taxon>Paraburkholderia</taxon>
    </lineage>
</organism>
<dbReference type="Proteomes" id="UP000592820">
    <property type="component" value="Unassembled WGS sequence"/>
</dbReference>
<reference evidence="2 3" key="1">
    <citation type="submission" date="2020-08" db="EMBL/GenBank/DDBJ databases">
        <title>Genomic Encyclopedia of Type Strains, Phase IV (KMG-V): Genome sequencing to study the core and pangenomes of soil and plant-associated prokaryotes.</title>
        <authorList>
            <person name="Whitman W."/>
        </authorList>
    </citation>
    <scope>NUCLEOTIDE SEQUENCE [LARGE SCALE GENOMIC DNA]</scope>
    <source>
        <strain evidence="2 3">JPY162</strain>
    </source>
</reference>
<comment type="caution">
    <text evidence="2">The sequence shown here is derived from an EMBL/GenBank/DDBJ whole genome shotgun (WGS) entry which is preliminary data.</text>
</comment>
<feature type="compositionally biased region" description="Basic and acidic residues" evidence="1">
    <location>
        <begin position="1"/>
        <end position="21"/>
    </location>
</feature>
<feature type="region of interest" description="Disordered" evidence="1">
    <location>
        <begin position="1"/>
        <end position="24"/>
    </location>
</feature>